<dbReference type="InterPro" id="IPR005829">
    <property type="entry name" value="Sugar_transporter_CS"/>
</dbReference>
<feature type="transmembrane region" description="Helical" evidence="8">
    <location>
        <begin position="88"/>
        <end position="111"/>
    </location>
</feature>
<comment type="caution">
    <text evidence="10">The sequence shown here is derived from an EMBL/GenBank/DDBJ whole genome shotgun (WGS) entry which is preliminary data.</text>
</comment>
<gene>
    <name evidence="10" type="ORF">KAK03_10670</name>
</gene>
<evidence type="ECO:0000256" key="3">
    <source>
        <dbReference type="ARBA" id="ARBA00007520"/>
    </source>
</evidence>
<dbReference type="GO" id="GO:0022857">
    <property type="term" value="F:transmembrane transporter activity"/>
    <property type="evidence" value="ECO:0007669"/>
    <property type="project" value="InterPro"/>
</dbReference>
<feature type="transmembrane region" description="Helical" evidence="8">
    <location>
        <begin position="117"/>
        <end position="134"/>
    </location>
</feature>
<feature type="transmembrane region" description="Helical" evidence="8">
    <location>
        <begin position="56"/>
        <end position="76"/>
    </location>
</feature>
<dbReference type="GO" id="GO:0016020">
    <property type="term" value="C:membrane"/>
    <property type="evidence" value="ECO:0007669"/>
    <property type="project" value="UniProtKB-SubCell"/>
</dbReference>
<evidence type="ECO:0000256" key="5">
    <source>
        <dbReference type="ARBA" id="ARBA00022692"/>
    </source>
</evidence>
<dbReference type="InterPro" id="IPR020846">
    <property type="entry name" value="MFS_dom"/>
</dbReference>
<feature type="transmembrane region" description="Helical" evidence="8">
    <location>
        <begin position="263"/>
        <end position="281"/>
    </location>
</feature>
<dbReference type="PROSITE" id="PS50850">
    <property type="entry name" value="MFS"/>
    <property type="match status" value="1"/>
</dbReference>
<evidence type="ECO:0000256" key="2">
    <source>
        <dbReference type="ARBA" id="ARBA00004141"/>
    </source>
</evidence>
<dbReference type="RefSeq" id="WP_210853936.1">
    <property type="nucleotide sequence ID" value="NZ_JAGQDD010000006.1"/>
</dbReference>
<proteinExistence type="inferred from homology"/>
<dbReference type="PROSITE" id="PS00216">
    <property type="entry name" value="SUGAR_TRANSPORT_1"/>
    <property type="match status" value="1"/>
</dbReference>
<feature type="transmembrane region" description="Helical" evidence="8">
    <location>
        <begin position="317"/>
        <end position="338"/>
    </location>
</feature>
<dbReference type="PANTHER" id="PTHR23504">
    <property type="entry name" value="MAJOR FACILITATOR SUPERFAMILY DOMAIN-CONTAINING PROTEIN 10"/>
    <property type="match status" value="1"/>
</dbReference>
<name>A0A941BL89_9BURK</name>
<evidence type="ECO:0000256" key="4">
    <source>
        <dbReference type="ARBA" id="ARBA00022448"/>
    </source>
</evidence>
<comment type="subcellular location">
    <subcellularLocation>
        <location evidence="2">Membrane</location>
        <topology evidence="2">Multi-pass membrane protein</topology>
    </subcellularLocation>
</comment>
<evidence type="ECO:0000313" key="11">
    <source>
        <dbReference type="Proteomes" id="UP000676246"/>
    </source>
</evidence>
<dbReference type="SUPFAM" id="SSF103473">
    <property type="entry name" value="MFS general substrate transporter"/>
    <property type="match status" value="1"/>
</dbReference>
<dbReference type="InterPro" id="IPR011701">
    <property type="entry name" value="MFS"/>
</dbReference>
<accession>A0A941BL89</accession>
<dbReference type="Proteomes" id="UP000676246">
    <property type="component" value="Unassembled WGS sequence"/>
</dbReference>
<feature type="transmembrane region" description="Helical" evidence="8">
    <location>
        <begin position="350"/>
        <end position="376"/>
    </location>
</feature>
<feature type="transmembrane region" description="Helical" evidence="8">
    <location>
        <begin position="225"/>
        <end position="243"/>
    </location>
</feature>
<comment type="similarity">
    <text evidence="3">Belongs to the major facilitator superfamily. TCR/Tet family.</text>
</comment>
<feature type="transmembrane region" description="Helical" evidence="8">
    <location>
        <begin position="174"/>
        <end position="194"/>
    </location>
</feature>
<evidence type="ECO:0000259" key="9">
    <source>
        <dbReference type="PROSITE" id="PS50850"/>
    </source>
</evidence>
<keyword evidence="6 8" id="KW-1133">Transmembrane helix</keyword>
<evidence type="ECO:0000256" key="8">
    <source>
        <dbReference type="SAM" id="Phobius"/>
    </source>
</evidence>
<keyword evidence="4" id="KW-0813">Transport</keyword>
<evidence type="ECO:0000256" key="1">
    <source>
        <dbReference type="ARBA" id="ARBA00003279"/>
    </source>
</evidence>
<dbReference type="Gene3D" id="1.20.1250.20">
    <property type="entry name" value="MFS general substrate transporter like domains"/>
    <property type="match status" value="1"/>
</dbReference>
<keyword evidence="7 8" id="KW-0472">Membrane</keyword>
<feature type="transmembrane region" description="Helical" evidence="8">
    <location>
        <begin position="21"/>
        <end position="44"/>
    </location>
</feature>
<dbReference type="PANTHER" id="PTHR23504:SF15">
    <property type="entry name" value="MAJOR FACILITATOR SUPERFAMILY (MFS) PROFILE DOMAIN-CONTAINING PROTEIN"/>
    <property type="match status" value="1"/>
</dbReference>
<evidence type="ECO:0000256" key="6">
    <source>
        <dbReference type="ARBA" id="ARBA00022989"/>
    </source>
</evidence>
<comment type="function">
    <text evidence="1">Resistance to tetracycline by an active tetracycline efflux. This is an energy-dependent process that decreases the accumulation of the antibiotic in whole cells. This protein functions as a metal-tetracycline/H(+) antiporter.</text>
</comment>
<feature type="domain" description="Major facilitator superfamily (MFS) profile" evidence="9">
    <location>
        <begin position="18"/>
        <end position="412"/>
    </location>
</feature>
<protein>
    <submittedName>
        <fullName evidence="10">MFS transporter</fullName>
    </submittedName>
</protein>
<reference evidence="10 11" key="1">
    <citation type="submission" date="2021-04" db="EMBL/GenBank/DDBJ databases">
        <title>The genome sequence of Ideonella sp. 3Y2.</title>
        <authorList>
            <person name="Liu Y."/>
        </authorList>
    </citation>
    <scope>NUCLEOTIDE SEQUENCE [LARGE SCALE GENOMIC DNA]</scope>
    <source>
        <strain evidence="10 11">3Y2</strain>
    </source>
</reference>
<dbReference type="InterPro" id="IPR036259">
    <property type="entry name" value="MFS_trans_sf"/>
</dbReference>
<dbReference type="Pfam" id="PF07690">
    <property type="entry name" value="MFS_1"/>
    <property type="match status" value="1"/>
</dbReference>
<keyword evidence="5 8" id="KW-0812">Transmembrane</keyword>
<feature type="transmembrane region" description="Helical" evidence="8">
    <location>
        <begin position="146"/>
        <end position="168"/>
    </location>
</feature>
<sequence>MTDSSAPADASTRRREPAMPFIMLTVLIDMVAIGLIIPVLPPLVGSFTADQTQHAFWYGVVTFAFGIANFFGSPVLGALSDHYGRRPVLLLGFSGLALSFFVTGLATALWMLVAVRLVSGALQANAAVANAYVADISTPEQRAKRFGLLGAMFGMGFVLGPVMGGLLGSIDLHLPFFVAGGLAIVNALYGILVLPESLPPHRRTPIDWRKANPVSSLRRLSDLQGVGMLVAVIGLASLAQFVMHTTWVLYTSFKFGWGPKENGWSLFAVGVMSVLVQGGLIRVALQRMSAQRIAILGLVSSAGCYLLWGAATEGWMMYAVIGLNVFGFMAATAIQTLVSNAAGDHEQGRVMGAVASLNSLTAVFAPVLGASLLGFASHLPRGDWRIGAPFYLCSALQAVATVLALRHFRRHPAPLAPSSEPAAAPASGAAT</sequence>
<dbReference type="AlphaFoldDB" id="A0A941BL89"/>
<dbReference type="InterPro" id="IPR001958">
    <property type="entry name" value="Tet-R_TetA/multi-R_MdtG-like"/>
</dbReference>
<evidence type="ECO:0000313" key="10">
    <source>
        <dbReference type="EMBL" id="MBQ0930949.1"/>
    </source>
</evidence>
<keyword evidence="11" id="KW-1185">Reference proteome</keyword>
<evidence type="ECO:0000256" key="7">
    <source>
        <dbReference type="ARBA" id="ARBA00023136"/>
    </source>
</evidence>
<feature type="transmembrane region" description="Helical" evidence="8">
    <location>
        <begin position="388"/>
        <end position="405"/>
    </location>
</feature>
<feature type="transmembrane region" description="Helical" evidence="8">
    <location>
        <begin position="293"/>
        <end position="311"/>
    </location>
</feature>
<dbReference type="PRINTS" id="PR01035">
    <property type="entry name" value="TCRTETA"/>
</dbReference>
<organism evidence="10 11">
    <name type="scientific">Ideonella alba</name>
    <dbReference type="NCBI Taxonomy" id="2824118"/>
    <lineage>
        <taxon>Bacteria</taxon>
        <taxon>Pseudomonadati</taxon>
        <taxon>Pseudomonadota</taxon>
        <taxon>Betaproteobacteria</taxon>
        <taxon>Burkholderiales</taxon>
        <taxon>Sphaerotilaceae</taxon>
        <taxon>Ideonella</taxon>
    </lineage>
</organism>
<dbReference type="EMBL" id="JAGQDD010000006">
    <property type="protein sequence ID" value="MBQ0930949.1"/>
    <property type="molecule type" value="Genomic_DNA"/>
</dbReference>